<dbReference type="Proteomes" id="UP000094444">
    <property type="component" value="Unassembled WGS sequence"/>
</dbReference>
<organism evidence="2 3">
    <name type="scientific">Diaporthe helianthi</name>
    <dbReference type="NCBI Taxonomy" id="158607"/>
    <lineage>
        <taxon>Eukaryota</taxon>
        <taxon>Fungi</taxon>
        <taxon>Dikarya</taxon>
        <taxon>Ascomycota</taxon>
        <taxon>Pezizomycotina</taxon>
        <taxon>Sordariomycetes</taxon>
        <taxon>Sordariomycetidae</taxon>
        <taxon>Diaporthales</taxon>
        <taxon>Diaporthaceae</taxon>
        <taxon>Diaporthe</taxon>
    </lineage>
</organism>
<dbReference type="InParanoid" id="A0A2P5I0P9"/>
<dbReference type="STRING" id="158607.A0A2P5I0P9"/>
<dbReference type="CDD" id="cd24142">
    <property type="entry name" value="ACL4-like"/>
    <property type="match status" value="1"/>
</dbReference>
<reference evidence="2" key="1">
    <citation type="submission" date="2017-09" db="EMBL/GenBank/DDBJ databases">
        <title>Polyketide synthases of a Diaporthe helianthi virulent isolate.</title>
        <authorList>
            <person name="Baroncelli R."/>
        </authorList>
    </citation>
    <scope>NUCLEOTIDE SEQUENCE [LARGE SCALE GENOMIC DNA]</scope>
    <source>
        <strain evidence="2">7/96</strain>
    </source>
</reference>
<dbReference type="AlphaFoldDB" id="A0A2P5I0P9"/>
<keyword evidence="3" id="KW-1185">Reference proteome</keyword>
<proteinExistence type="predicted"/>
<feature type="region of interest" description="Disordered" evidence="1">
    <location>
        <begin position="370"/>
        <end position="410"/>
    </location>
</feature>
<evidence type="ECO:0000313" key="2">
    <source>
        <dbReference type="EMBL" id="POS76080.1"/>
    </source>
</evidence>
<dbReference type="InterPro" id="IPR011990">
    <property type="entry name" value="TPR-like_helical_dom_sf"/>
</dbReference>
<dbReference type="EMBL" id="MAVT02000410">
    <property type="protein sequence ID" value="POS76080.1"/>
    <property type="molecule type" value="Genomic_DNA"/>
</dbReference>
<dbReference type="FunCoup" id="A0A2P5I0P9">
    <property type="interactions" value="283"/>
</dbReference>
<dbReference type="OrthoDB" id="1914839at2759"/>
<dbReference type="SUPFAM" id="SSF48452">
    <property type="entry name" value="TPR-like"/>
    <property type="match status" value="1"/>
</dbReference>
<dbReference type="Gene3D" id="1.25.40.10">
    <property type="entry name" value="Tetratricopeptide repeat domain"/>
    <property type="match status" value="1"/>
</dbReference>
<comment type="caution">
    <text evidence="2">The sequence shown here is derived from an EMBL/GenBank/DDBJ whole genome shotgun (WGS) entry which is preliminary data.</text>
</comment>
<evidence type="ECO:0000256" key="1">
    <source>
        <dbReference type="SAM" id="MobiDB-lite"/>
    </source>
</evidence>
<feature type="compositionally biased region" description="Basic residues" evidence="1">
    <location>
        <begin position="1"/>
        <end position="20"/>
    </location>
</feature>
<accession>A0A2P5I0P9</accession>
<feature type="region of interest" description="Disordered" evidence="1">
    <location>
        <begin position="1"/>
        <end position="27"/>
    </location>
</feature>
<protein>
    <submittedName>
        <fullName evidence="2">TPR domain-containing protein</fullName>
    </submittedName>
</protein>
<feature type="compositionally biased region" description="Acidic residues" evidence="1">
    <location>
        <begin position="377"/>
        <end position="410"/>
    </location>
</feature>
<name>A0A2P5I0P9_DIAHE</name>
<sequence length="410" mass="44535">MAPTKPSKKAKAKNRSHTKKASAISTKSAKQLLAEATALLEQGDATGAVTTARAALSAALDNDDTRACAAHMLLGEINVELGEIDTARSHFLEAARLDEDGSLSEELGGGPEKFNWLAQLSEDGGADSVGWFERAAACLRAQIQVLGAAADGARRKGSAHGTAVKEIEDAISEKKKKLSETLCAVAEVYMTDLSWEEDAEARCEALITEATMLAPELPDAWQTVADVRVSQSRRDDAVAALERSMALWTDLEPEDPGVPPFPSRVSLTRLLIECDLQQKAVQVCDRLVLDDDGSVEAWYLGGMAHYTLGEKGKLQASRTENGDKSAEPTDSWKKEWVRARQWLSQCLLLFEAQEYEDERLGEHAKELLDTVNAEVGELPDDDDDDDDDDDGAGAGWEDVDKDDDEDMDQA</sequence>
<evidence type="ECO:0000313" key="3">
    <source>
        <dbReference type="Proteomes" id="UP000094444"/>
    </source>
</evidence>
<gene>
    <name evidence="2" type="ORF">DHEL01_v205531</name>
</gene>